<reference evidence="8 9" key="1">
    <citation type="submission" date="2022-05" db="EMBL/GenBank/DDBJ databases">
        <title>A multi-omics perspective on studying reproductive biology in Daphnia sinensis.</title>
        <authorList>
            <person name="Jia J."/>
        </authorList>
    </citation>
    <scope>NUCLEOTIDE SEQUENCE [LARGE SCALE GENOMIC DNA]</scope>
    <source>
        <strain evidence="8 9">WSL</strain>
    </source>
</reference>
<gene>
    <name evidence="8" type="ORF">GHT06_021221</name>
</gene>
<feature type="domain" description="SET" evidence="5">
    <location>
        <begin position="46"/>
        <end position="298"/>
    </location>
</feature>
<dbReference type="InterPro" id="IPR002893">
    <property type="entry name" value="Znf_MYND"/>
</dbReference>
<dbReference type="AlphaFoldDB" id="A0AAD5L925"/>
<dbReference type="GO" id="GO:0008276">
    <property type="term" value="F:protein methyltransferase activity"/>
    <property type="evidence" value="ECO:0007669"/>
    <property type="project" value="UniProtKB-ARBA"/>
</dbReference>
<evidence type="ECO:0000256" key="4">
    <source>
        <dbReference type="PROSITE-ProRule" id="PRU00134"/>
    </source>
</evidence>
<proteinExistence type="predicted"/>
<dbReference type="PROSITE" id="PS51083">
    <property type="entry name" value="ZF_HIT"/>
    <property type="match status" value="1"/>
</dbReference>
<accession>A0AAD5L925</accession>
<keyword evidence="2 4" id="KW-0863">Zinc-finger</keyword>
<dbReference type="InterPro" id="IPR053010">
    <property type="entry name" value="SET_SmydA-8"/>
</dbReference>
<dbReference type="Pfam" id="PF01753">
    <property type="entry name" value="zf-MYND"/>
    <property type="match status" value="1"/>
</dbReference>
<dbReference type="InterPro" id="IPR001214">
    <property type="entry name" value="SET_dom"/>
</dbReference>
<comment type="caution">
    <text evidence="8">The sequence shown here is derived from an EMBL/GenBank/DDBJ whole genome shotgun (WGS) entry which is preliminary data.</text>
</comment>
<dbReference type="PROSITE" id="PS50865">
    <property type="entry name" value="ZF_MYND_2"/>
    <property type="match status" value="1"/>
</dbReference>
<protein>
    <recommendedName>
        <fullName evidence="10">Msta</fullName>
    </recommendedName>
</protein>
<dbReference type="GO" id="GO:0008757">
    <property type="term" value="F:S-adenosylmethionine-dependent methyltransferase activity"/>
    <property type="evidence" value="ECO:0007669"/>
    <property type="project" value="UniProtKB-ARBA"/>
</dbReference>
<sequence>MSVQKMNRPESPANGSKVCAVCRAKASQICGGCGEIAYCAKEHQKQHWSIHKTQCKPYKIVSIEKYGRCMVASKNIKPGEIIFREKAIMTGPKQGCLPCCLTCYTSLENVEEASLFRCPGCNFPFCQEKCAKSSEHSEAECLVLSKTKSRITITDMTKSHPVYQCISPLRGLLLKTTQPKLFEAFKGLEDHNNLRRQTEYWGVYQVNVVEFLHKVCELSDQFTEEEIHSACGALDVNAYEIRPPNSGQQRVLGVFPLASMMSHNCVSNMNHVIDGNYQMTVRASVPIMRGEQVFSSYALALEGTRERRALLRQSKLFECDCARCSDPTECSTYLSALRCQKCPTGFVLPIRPLEEKETPWQCTQCSYKLTAVVVNRVVDKLKEEFEAIGPNEVEKFEGFLKRHAALVHPNHFLFTSARQSLSQLYGRDERFLLNSLTAEQLERKISICQQLLSVANVVEPGLTRIRGVTLYEMHAPMLLMARRTFEAGQCTSAEFKEKIEAVRSILAEATRILSLEDPASTEGAMGTAAVQALDQIQRWISSM</sequence>
<evidence type="ECO:0000259" key="7">
    <source>
        <dbReference type="PROSITE" id="PS51083"/>
    </source>
</evidence>
<name>A0AAD5L925_9CRUS</name>
<dbReference type="PROSITE" id="PS50280">
    <property type="entry name" value="SET"/>
    <property type="match status" value="1"/>
</dbReference>
<evidence type="ECO:0000256" key="2">
    <source>
        <dbReference type="ARBA" id="ARBA00022771"/>
    </source>
</evidence>
<dbReference type="PANTHER" id="PTHR46455:SF5">
    <property type="entry name" value="SET AND MYND DOMAIN CONTAINING, ARTHROPOD-SPECIFIC, MEMBER 4, ISOFORM A"/>
    <property type="match status" value="1"/>
</dbReference>
<dbReference type="Proteomes" id="UP000820818">
    <property type="component" value="Linkage Group LG9"/>
</dbReference>
<evidence type="ECO:0000259" key="6">
    <source>
        <dbReference type="PROSITE" id="PS50865"/>
    </source>
</evidence>
<evidence type="ECO:0008006" key="10">
    <source>
        <dbReference type="Google" id="ProtNLM"/>
    </source>
</evidence>
<dbReference type="SUPFAM" id="SSF82199">
    <property type="entry name" value="SET domain"/>
    <property type="match status" value="1"/>
</dbReference>
<dbReference type="Gene3D" id="2.170.270.10">
    <property type="entry name" value="SET domain"/>
    <property type="match status" value="1"/>
</dbReference>
<evidence type="ECO:0000313" key="8">
    <source>
        <dbReference type="EMBL" id="KAI9553323.1"/>
    </source>
</evidence>
<dbReference type="GO" id="GO:0008270">
    <property type="term" value="F:zinc ion binding"/>
    <property type="evidence" value="ECO:0007669"/>
    <property type="project" value="UniProtKB-UniRule"/>
</dbReference>
<dbReference type="Gene3D" id="6.10.140.2220">
    <property type="match status" value="2"/>
</dbReference>
<dbReference type="CDD" id="cd20071">
    <property type="entry name" value="SET_SMYD"/>
    <property type="match status" value="1"/>
</dbReference>
<feature type="domain" description="HIT-type" evidence="7">
    <location>
        <begin position="100"/>
        <end position="141"/>
    </location>
</feature>
<evidence type="ECO:0000256" key="3">
    <source>
        <dbReference type="ARBA" id="ARBA00022833"/>
    </source>
</evidence>
<feature type="domain" description="MYND-type" evidence="6">
    <location>
        <begin position="19"/>
        <end position="55"/>
    </location>
</feature>
<dbReference type="Gene3D" id="1.10.220.160">
    <property type="match status" value="1"/>
</dbReference>
<dbReference type="InterPro" id="IPR007529">
    <property type="entry name" value="Znf_HIT"/>
</dbReference>
<dbReference type="GO" id="GO:0008170">
    <property type="term" value="F:N-methyltransferase activity"/>
    <property type="evidence" value="ECO:0007669"/>
    <property type="project" value="UniProtKB-ARBA"/>
</dbReference>
<organism evidence="8 9">
    <name type="scientific">Daphnia sinensis</name>
    <dbReference type="NCBI Taxonomy" id="1820382"/>
    <lineage>
        <taxon>Eukaryota</taxon>
        <taxon>Metazoa</taxon>
        <taxon>Ecdysozoa</taxon>
        <taxon>Arthropoda</taxon>
        <taxon>Crustacea</taxon>
        <taxon>Branchiopoda</taxon>
        <taxon>Diplostraca</taxon>
        <taxon>Cladocera</taxon>
        <taxon>Anomopoda</taxon>
        <taxon>Daphniidae</taxon>
        <taxon>Daphnia</taxon>
        <taxon>Daphnia similis group</taxon>
    </lineage>
</organism>
<evidence type="ECO:0000259" key="5">
    <source>
        <dbReference type="PROSITE" id="PS50280"/>
    </source>
</evidence>
<dbReference type="PROSITE" id="PS01360">
    <property type="entry name" value="ZF_MYND_1"/>
    <property type="match status" value="1"/>
</dbReference>
<dbReference type="Pfam" id="PF00856">
    <property type="entry name" value="SET"/>
    <property type="match status" value="1"/>
</dbReference>
<keyword evidence="1" id="KW-0479">Metal-binding</keyword>
<dbReference type="PANTHER" id="PTHR46455">
    <property type="entry name" value="SET AND MYND DOMAIN CONTAINING, ARTHROPOD-SPECIFIC, MEMBER 4, ISOFORM A"/>
    <property type="match status" value="1"/>
</dbReference>
<evidence type="ECO:0000256" key="1">
    <source>
        <dbReference type="ARBA" id="ARBA00022723"/>
    </source>
</evidence>
<dbReference type="SUPFAM" id="SSF144232">
    <property type="entry name" value="HIT/MYND zinc finger-like"/>
    <property type="match status" value="1"/>
</dbReference>
<keyword evidence="9" id="KW-1185">Reference proteome</keyword>
<dbReference type="EMBL" id="WJBH02000009">
    <property type="protein sequence ID" value="KAI9553323.1"/>
    <property type="molecule type" value="Genomic_DNA"/>
</dbReference>
<evidence type="ECO:0000313" key="9">
    <source>
        <dbReference type="Proteomes" id="UP000820818"/>
    </source>
</evidence>
<dbReference type="InterPro" id="IPR046341">
    <property type="entry name" value="SET_dom_sf"/>
</dbReference>
<keyword evidence="3" id="KW-0862">Zinc</keyword>